<dbReference type="SUPFAM" id="SSF50044">
    <property type="entry name" value="SH3-domain"/>
    <property type="match status" value="1"/>
</dbReference>
<dbReference type="InterPro" id="IPR036028">
    <property type="entry name" value="SH3-like_dom_sf"/>
</dbReference>
<keyword evidence="3" id="KW-0732">Signal</keyword>
<feature type="signal peptide" evidence="3">
    <location>
        <begin position="1"/>
        <end position="23"/>
    </location>
</feature>
<dbReference type="SUPFAM" id="SSF53187">
    <property type="entry name" value="Zn-dependent exopeptidases"/>
    <property type="match status" value="1"/>
</dbReference>
<dbReference type="Pfam" id="PF08239">
    <property type="entry name" value="SH3_3"/>
    <property type="match status" value="2"/>
</dbReference>
<dbReference type="PANTHER" id="PTHR30404">
    <property type="entry name" value="N-ACETYLMURAMOYL-L-ALANINE AMIDASE"/>
    <property type="match status" value="1"/>
</dbReference>
<dbReference type="Proteomes" id="UP001589747">
    <property type="component" value="Unassembled WGS sequence"/>
</dbReference>
<dbReference type="Gene3D" id="3.40.630.40">
    <property type="entry name" value="Zn-dependent exopeptidases"/>
    <property type="match status" value="1"/>
</dbReference>
<evidence type="ECO:0000256" key="2">
    <source>
        <dbReference type="ARBA" id="ARBA00023316"/>
    </source>
</evidence>
<evidence type="ECO:0000313" key="5">
    <source>
        <dbReference type="EMBL" id="MFB9327555.1"/>
    </source>
</evidence>
<keyword evidence="6" id="KW-1185">Reference proteome</keyword>
<dbReference type="InterPro" id="IPR050695">
    <property type="entry name" value="N-acetylmuramoyl_amidase_3"/>
</dbReference>
<dbReference type="PROSITE" id="PS51781">
    <property type="entry name" value="SH3B"/>
    <property type="match status" value="2"/>
</dbReference>
<protein>
    <submittedName>
        <fullName evidence="5">N-acetylmuramoyl-L-alanine amidase</fullName>
        <ecNumber evidence="5">3.5.1.28</ecNumber>
    </submittedName>
</protein>
<dbReference type="SMART" id="SM00646">
    <property type="entry name" value="Ami_3"/>
    <property type="match status" value="1"/>
</dbReference>
<dbReference type="CDD" id="cd02696">
    <property type="entry name" value="MurNAc-LAA"/>
    <property type="match status" value="1"/>
</dbReference>
<evidence type="ECO:0000259" key="4">
    <source>
        <dbReference type="PROSITE" id="PS51781"/>
    </source>
</evidence>
<sequence length="361" mass="38310">MKSIVSILIVVVLLLGAAFSAQAKSEAKQYYQVSTDSLNVRNDPSEKGAVVGSLRKGDIVEVSDEAHGWLQVALNKTSGWVAGYYLVKTSSGGKTNVSSGGSGAKSSALTVQADSLRMRKGPGTGYAVVGGLYRGEAVTVLERDGDWVKVKTPDGQQGWVASQYIGAGSGSSASSGSRSSSGRLNGKVIVLDPGHGGDDPGMIGKDSETQEKDLNLETAFILADYLRDLGARVVLTRSEDVKPSLPERVKISENNGADAFVSIHYNSSKKNTSGTLTFYNKSKDEALARAIESELAEGAGGLRSNGVSFGDYHVLRENDQVSALVELGFLSNEKDERIVRTKDYKRKAAKAIADGLVNYFN</sequence>
<name>A0ABV5KRP7_9BACL</name>
<proteinExistence type="predicted"/>
<dbReference type="GO" id="GO:0008745">
    <property type="term" value="F:N-acetylmuramoyl-L-alanine amidase activity"/>
    <property type="evidence" value="ECO:0007669"/>
    <property type="project" value="UniProtKB-EC"/>
</dbReference>
<reference evidence="5 6" key="1">
    <citation type="submission" date="2024-09" db="EMBL/GenBank/DDBJ databases">
        <authorList>
            <person name="Sun Q."/>
            <person name="Mori K."/>
        </authorList>
    </citation>
    <scope>NUCLEOTIDE SEQUENCE [LARGE SCALE GENOMIC DNA]</scope>
    <source>
        <strain evidence="5 6">TISTR 2452</strain>
    </source>
</reference>
<feature type="domain" description="SH3b" evidence="4">
    <location>
        <begin position="106"/>
        <end position="169"/>
    </location>
</feature>
<keyword evidence="2" id="KW-0961">Cell wall biogenesis/degradation</keyword>
<keyword evidence="1 5" id="KW-0378">Hydrolase</keyword>
<gene>
    <name evidence="5" type="ORF">ACFFSY_16615</name>
</gene>
<dbReference type="Gene3D" id="2.30.30.40">
    <property type="entry name" value="SH3 Domains"/>
    <property type="match status" value="2"/>
</dbReference>
<feature type="chain" id="PRO_5047262811" evidence="3">
    <location>
        <begin position="24"/>
        <end position="361"/>
    </location>
</feature>
<evidence type="ECO:0000256" key="3">
    <source>
        <dbReference type="SAM" id="SignalP"/>
    </source>
</evidence>
<dbReference type="InterPro" id="IPR003646">
    <property type="entry name" value="SH3-like_bac-type"/>
</dbReference>
<dbReference type="PANTHER" id="PTHR30404:SF0">
    <property type="entry name" value="N-ACETYLMURAMOYL-L-ALANINE AMIDASE AMIC"/>
    <property type="match status" value="1"/>
</dbReference>
<evidence type="ECO:0000313" key="6">
    <source>
        <dbReference type="Proteomes" id="UP001589747"/>
    </source>
</evidence>
<dbReference type="RefSeq" id="WP_377495980.1">
    <property type="nucleotide sequence ID" value="NZ_JBHMDO010000026.1"/>
</dbReference>
<feature type="domain" description="SH3b" evidence="4">
    <location>
        <begin position="28"/>
        <end position="90"/>
    </location>
</feature>
<accession>A0ABV5KRP7</accession>
<organism evidence="5 6">
    <name type="scientific">Paenibacillus aurantiacus</name>
    <dbReference type="NCBI Taxonomy" id="1936118"/>
    <lineage>
        <taxon>Bacteria</taxon>
        <taxon>Bacillati</taxon>
        <taxon>Bacillota</taxon>
        <taxon>Bacilli</taxon>
        <taxon>Bacillales</taxon>
        <taxon>Paenibacillaceae</taxon>
        <taxon>Paenibacillus</taxon>
    </lineage>
</organism>
<evidence type="ECO:0000256" key="1">
    <source>
        <dbReference type="ARBA" id="ARBA00022801"/>
    </source>
</evidence>
<dbReference type="EC" id="3.5.1.28" evidence="5"/>
<comment type="caution">
    <text evidence="5">The sequence shown here is derived from an EMBL/GenBank/DDBJ whole genome shotgun (WGS) entry which is preliminary data.</text>
</comment>
<dbReference type="SMART" id="SM00287">
    <property type="entry name" value="SH3b"/>
    <property type="match status" value="2"/>
</dbReference>
<dbReference type="EMBL" id="JBHMDO010000026">
    <property type="protein sequence ID" value="MFB9327555.1"/>
    <property type="molecule type" value="Genomic_DNA"/>
</dbReference>
<dbReference type="InterPro" id="IPR002508">
    <property type="entry name" value="MurNAc-LAA_cat"/>
</dbReference>
<dbReference type="Pfam" id="PF01520">
    <property type="entry name" value="Amidase_3"/>
    <property type="match status" value="1"/>
</dbReference>